<dbReference type="PANTHER" id="PTHR11601:SF34">
    <property type="entry name" value="CYSTEINE DESULFURASE"/>
    <property type="match status" value="1"/>
</dbReference>
<reference evidence="12 13" key="1">
    <citation type="submission" date="2016-04" db="EMBL/GenBank/DDBJ databases">
        <title>Draft genome sequence of freshwater magnetotactic bacteria Magnetospirillum marisnigri SP-1 and Magnetospirillum moscoviense BB-1.</title>
        <authorList>
            <person name="Koziaeva V."/>
            <person name="Dziuba M.V."/>
            <person name="Ivanov T.M."/>
            <person name="Kuznetsov B."/>
            <person name="Grouzdev D.S."/>
        </authorList>
    </citation>
    <scope>NUCLEOTIDE SEQUENCE [LARGE SCALE GENOMIC DNA]</scope>
    <source>
        <strain evidence="12 13">BB-1</strain>
    </source>
</reference>
<dbReference type="Pfam" id="PF00266">
    <property type="entry name" value="Aminotran_5"/>
    <property type="match status" value="1"/>
</dbReference>
<dbReference type="GO" id="GO:0051536">
    <property type="term" value="F:iron-sulfur cluster binding"/>
    <property type="evidence" value="ECO:0007669"/>
    <property type="project" value="UniProtKB-KW"/>
</dbReference>
<evidence type="ECO:0000256" key="1">
    <source>
        <dbReference type="ARBA" id="ARBA00001933"/>
    </source>
</evidence>
<feature type="domain" description="Aminotransferase class V" evidence="11">
    <location>
        <begin position="6"/>
        <end position="352"/>
    </location>
</feature>
<comment type="caution">
    <text evidence="12">The sequence shown here is derived from an EMBL/GenBank/DDBJ whole genome shotgun (WGS) entry which is preliminary data.</text>
</comment>
<dbReference type="InterPro" id="IPR015421">
    <property type="entry name" value="PyrdxlP-dep_Trfase_major"/>
</dbReference>
<dbReference type="AlphaFoldDB" id="A0A178MQL1"/>
<evidence type="ECO:0000259" key="11">
    <source>
        <dbReference type="Pfam" id="PF00266"/>
    </source>
</evidence>
<keyword evidence="5" id="KW-0808">Transferase</keyword>
<proteinExistence type="inferred from homology"/>
<dbReference type="Gene3D" id="3.90.1150.10">
    <property type="entry name" value="Aspartate Aminotransferase, domain 1"/>
    <property type="match status" value="1"/>
</dbReference>
<organism evidence="12 13">
    <name type="scientific">Magnetospirillum moscoviense</name>
    <dbReference type="NCBI Taxonomy" id="1437059"/>
    <lineage>
        <taxon>Bacteria</taxon>
        <taxon>Pseudomonadati</taxon>
        <taxon>Pseudomonadota</taxon>
        <taxon>Alphaproteobacteria</taxon>
        <taxon>Rhodospirillales</taxon>
        <taxon>Rhodospirillaceae</taxon>
        <taxon>Magnetospirillum</taxon>
    </lineage>
</organism>
<accession>A0A178MQL1</accession>
<evidence type="ECO:0000256" key="8">
    <source>
        <dbReference type="ARBA" id="ARBA00023004"/>
    </source>
</evidence>
<dbReference type="Gene3D" id="1.10.260.50">
    <property type="match status" value="1"/>
</dbReference>
<dbReference type="GO" id="GO:0046872">
    <property type="term" value="F:metal ion binding"/>
    <property type="evidence" value="ECO:0007669"/>
    <property type="project" value="UniProtKB-KW"/>
</dbReference>
<keyword evidence="13" id="KW-1185">Reference proteome</keyword>
<gene>
    <name evidence="12" type="ORF">A6A05_11470</name>
</gene>
<comment type="similarity">
    <text evidence="3">Belongs to the class-V pyridoxal-phosphate-dependent aminotransferase family. NifS/IscS subfamily.</text>
</comment>
<comment type="function">
    <text evidence="2">Catalyzes the removal of elemental sulfur atoms from cysteine to produce alanine. Seems to participate in the biosynthesis of the nitrogenase metalloclusters by providing the inorganic sulfur required for the Fe-S core formation.</text>
</comment>
<evidence type="ECO:0000313" key="13">
    <source>
        <dbReference type="Proteomes" id="UP000078543"/>
    </source>
</evidence>
<dbReference type="InterPro" id="IPR015424">
    <property type="entry name" value="PyrdxlP-dep_Trfase"/>
</dbReference>
<comment type="cofactor">
    <cofactor evidence="1">
        <name>pyridoxal 5'-phosphate</name>
        <dbReference type="ChEBI" id="CHEBI:597326"/>
    </cofactor>
</comment>
<protein>
    <recommendedName>
        <fullName evidence="4">Cysteine desulfurase</fullName>
    </recommendedName>
</protein>
<evidence type="ECO:0000256" key="3">
    <source>
        <dbReference type="ARBA" id="ARBA00006490"/>
    </source>
</evidence>
<evidence type="ECO:0000256" key="10">
    <source>
        <dbReference type="ARBA" id="ARBA00050776"/>
    </source>
</evidence>
<dbReference type="InterPro" id="IPR000192">
    <property type="entry name" value="Aminotrans_V_dom"/>
</dbReference>
<evidence type="ECO:0000256" key="9">
    <source>
        <dbReference type="ARBA" id="ARBA00023014"/>
    </source>
</evidence>
<comment type="catalytic activity">
    <reaction evidence="10">
        <text>(sulfur carrier)-H + L-cysteine = (sulfur carrier)-SH + L-alanine</text>
        <dbReference type="Rhea" id="RHEA:43892"/>
        <dbReference type="Rhea" id="RHEA-COMP:14737"/>
        <dbReference type="Rhea" id="RHEA-COMP:14739"/>
        <dbReference type="ChEBI" id="CHEBI:29917"/>
        <dbReference type="ChEBI" id="CHEBI:35235"/>
        <dbReference type="ChEBI" id="CHEBI:57972"/>
        <dbReference type="ChEBI" id="CHEBI:64428"/>
        <dbReference type="EC" id="2.8.1.7"/>
    </reaction>
</comment>
<evidence type="ECO:0000256" key="5">
    <source>
        <dbReference type="ARBA" id="ARBA00022679"/>
    </source>
</evidence>
<keyword evidence="8" id="KW-0408">Iron</keyword>
<sequence>MTVSAYLDHNAGSPARPEVVAVVADILREAGNPSSVHAAGRAARARLEAARTSVAGLVGAPAGGIIFTSGGTEANALALKGCERPRMVASAVEHPSVLAYATDIVPVDQDGIVDLAALERLLAESDQSAIVSVMLANNETGVIQPVAEVARLAHRLGALVHCDAAQGPGRLVVSMSDLDVDFLTLSAHKMGGLPGCGALALKNPDFPMAPFLLGGGQERRRRSGSENLPGIVGFGVAADDILRKDTILEMSDLRDHLESQALARVPAARVVAQAALRLCNTTCLALPGVAAQLQVAAMDLAGLMVSAGSACSSGKVGESHVLKAMGLAPEWAGSAIRVSLGPDTTKNEIELFLNAWTDLAGRKGLDVKQAAQAA</sequence>
<dbReference type="OrthoDB" id="9808002at2"/>
<keyword evidence="7" id="KW-0663">Pyridoxal phosphate</keyword>
<dbReference type="SUPFAM" id="SSF53383">
    <property type="entry name" value="PLP-dependent transferases"/>
    <property type="match status" value="1"/>
</dbReference>
<dbReference type="EMBL" id="LWQU01000134">
    <property type="protein sequence ID" value="OAN50911.1"/>
    <property type="molecule type" value="Genomic_DNA"/>
</dbReference>
<evidence type="ECO:0000256" key="6">
    <source>
        <dbReference type="ARBA" id="ARBA00022723"/>
    </source>
</evidence>
<dbReference type="InterPro" id="IPR015422">
    <property type="entry name" value="PyrdxlP-dep_Trfase_small"/>
</dbReference>
<dbReference type="GO" id="GO:0031071">
    <property type="term" value="F:cysteine desulfurase activity"/>
    <property type="evidence" value="ECO:0007669"/>
    <property type="project" value="UniProtKB-EC"/>
</dbReference>
<dbReference type="PANTHER" id="PTHR11601">
    <property type="entry name" value="CYSTEINE DESULFURYLASE FAMILY MEMBER"/>
    <property type="match status" value="1"/>
</dbReference>
<dbReference type="Gene3D" id="3.40.640.10">
    <property type="entry name" value="Type I PLP-dependent aspartate aminotransferase-like (Major domain)"/>
    <property type="match status" value="1"/>
</dbReference>
<dbReference type="Proteomes" id="UP000078543">
    <property type="component" value="Unassembled WGS sequence"/>
</dbReference>
<dbReference type="STRING" id="1437059.A6A05_11470"/>
<evidence type="ECO:0000256" key="4">
    <source>
        <dbReference type="ARBA" id="ARBA00013558"/>
    </source>
</evidence>
<keyword evidence="6" id="KW-0479">Metal-binding</keyword>
<name>A0A178MQL1_9PROT</name>
<evidence type="ECO:0000313" key="12">
    <source>
        <dbReference type="EMBL" id="OAN50911.1"/>
    </source>
</evidence>
<dbReference type="PIRSF" id="PIRSF005572">
    <property type="entry name" value="NifS"/>
    <property type="match status" value="1"/>
</dbReference>
<dbReference type="RefSeq" id="WP_068499895.1">
    <property type="nucleotide sequence ID" value="NZ_LWQU01000134.1"/>
</dbReference>
<dbReference type="InterPro" id="IPR016454">
    <property type="entry name" value="Cysteine_dSase"/>
</dbReference>
<evidence type="ECO:0000256" key="2">
    <source>
        <dbReference type="ARBA" id="ARBA00003120"/>
    </source>
</evidence>
<evidence type="ECO:0000256" key="7">
    <source>
        <dbReference type="ARBA" id="ARBA00022898"/>
    </source>
</evidence>
<keyword evidence="9" id="KW-0411">Iron-sulfur</keyword>